<dbReference type="AlphaFoldDB" id="A0ABD3PYP1"/>
<feature type="transmembrane region" description="Helical" evidence="9">
    <location>
        <begin position="113"/>
        <end position="133"/>
    </location>
</feature>
<evidence type="ECO:0000256" key="6">
    <source>
        <dbReference type="ARBA" id="ARBA00022989"/>
    </source>
</evidence>
<dbReference type="InterPro" id="IPR022357">
    <property type="entry name" value="MIP_CS"/>
</dbReference>
<dbReference type="Pfam" id="PF00230">
    <property type="entry name" value="MIP"/>
    <property type="match status" value="1"/>
</dbReference>
<evidence type="ECO:0000256" key="8">
    <source>
        <dbReference type="RuleBase" id="RU000477"/>
    </source>
</evidence>
<dbReference type="PANTHER" id="PTHR19139">
    <property type="entry name" value="AQUAPORIN TRANSPORTER"/>
    <property type="match status" value="1"/>
</dbReference>
<evidence type="ECO:0000256" key="1">
    <source>
        <dbReference type="ARBA" id="ARBA00004651"/>
    </source>
</evidence>
<protein>
    <submittedName>
        <fullName evidence="10">Uncharacterized protein</fullName>
    </submittedName>
</protein>
<evidence type="ECO:0000256" key="7">
    <source>
        <dbReference type="ARBA" id="ARBA00023136"/>
    </source>
</evidence>
<comment type="similarity">
    <text evidence="2 8">Belongs to the MIP/aquaporin (TC 1.A.8) family.</text>
</comment>
<feature type="transmembrane region" description="Helical" evidence="9">
    <location>
        <begin position="191"/>
        <end position="216"/>
    </location>
</feature>
<feature type="transmembrane region" description="Helical" evidence="9">
    <location>
        <begin position="145"/>
        <end position="171"/>
    </location>
</feature>
<evidence type="ECO:0000313" key="11">
    <source>
        <dbReference type="Proteomes" id="UP001530400"/>
    </source>
</evidence>
<keyword evidence="6 9" id="KW-1133">Transmembrane helix</keyword>
<dbReference type="PROSITE" id="PS00221">
    <property type="entry name" value="MIP"/>
    <property type="match status" value="1"/>
</dbReference>
<dbReference type="InterPro" id="IPR034294">
    <property type="entry name" value="Aquaporin_transptr"/>
</dbReference>
<evidence type="ECO:0000256" key="9">
    <source>
        <dbReference type="SAM" id="Phobius"/>
    </source>
</evidence>
<dbReference type="InterPro" id="IPR023271">
    <property type="entry name" value="Aquaporin-like"/>
</dbReference>
<keyword evidence="4" id="KW-1003">Cell membrane</keyword>
<dbReference type="EMBL" id="JALLPJ020000399">
    <property type="protein sequence ID" value="KAL3793268.1"/>
    <property type="molecule type" value="Genomic_DNA"/>
</dbReference>
<dbReference type="PRINTS" id="PR00783">
    <property type="entry name" value="MINTRINSICP"/>
</dbReference>
<evidence type="ECO:0000256" key="5">
    <source>
        <dbReference type="ARBA" id="ARBA00022692"/>
    </source>
</evidence>
<comment type="subcellular location">
    <subcellularLocation>
        <location evidence="1">Cell membrane</location>
        <topology evidence="1">Multi-pass membrane protein</topology>
    </subcellularLocation>
</comment>
<dbReference type="SUPFAM" id="SSF81338">
    <property type="entry name" value="Aquaporin-like"/>
    <property type="match status" value="1"/>
</dbReference>
<dbReference type="Gene3D" id="1.20.1080.10">
    <property type="entry name" value="Glycerol uptake facilitator protein"/>
    <property type="match status" value="1"/>
</dbReference>
<evidence type="ECO:0000256" key="3">
    <source>
        <dbReference type="ARBA" id="ARBA00022448"/>
    </source>
</evidence>
<name>A0ABD3PYP1_9STRA</name>
<keyword evidence="5 8" id="KW-0812">Transmembrane</keyword>
<keyword evidence="7 9" id="KW-0472">Membrane</keyword>
<evidence type="ECO:0000313" key="10">
    <source>
        <dbReference type="EMBL" id="KAL3793268.1"/>
    </source>
</evidence>
<accession>A0ABD3PYP1</accession>
<dbReference type="GO" id="GO:0005886">
    <property type="term" value="C:plasma membrane"/>
    <property type="evidence" value="ECO:0007669"/>
    <property type="project" value="UniProtKB-SubCell"/>
</dbReference>
<dbReference type="Proteomes" id="UP001530400">
    <property type="component" value="Unassembled WGS sequence"/>
</dbReference>
<gene>
    <name evidence="10" type="ORF">ACHAWO_001873</name>
</gene>
<reference evidence="10 11" key="1">
    <citation type="submission" date="2024-10" db="EMBL/GenBank/DDBJ databases">
        <title>Updated reference genomes for cyclostephanoid diatoms.</title>
        <authorList>
            <person name="Roberts W.R."/>
            <person name="Alverson A.J."/>
        </authorList>
    </citation>
    <scope>NUCLEOTIDE SEQUENCE [LARGE SCALE GENOMIC DNA]</scope>
    <source>
        <strain evidence="10 11">AJA010-31</strain>
    </source>
</reference>
<comment type="caution">
    <text evidence="10">The sequence shown here is derived from an EMBL/GenBank/DDBJ whole genome shotgun (WGS) entry which is preliminary data.</text>
</comment>
<evidence type="ECO:0000256" key="4">
    <source>
        <dbReference type="ARBA" id="ARBA00022475"/>
    </source>
</evidence>
<evidence type="ECO:0000256" key="2">
    <source>
        <dbReference type="ARBA" id="ARBA00006175"/>
    </source>
</evidence>
<keyword evidence="3 8" id="KW-0813">Transport</keyword>
<keyword evidence="11" id="KW-1185">Reference proteome</keyword>
<sequence length="227" mass="23499">MAFGFGITVLAGNLGAYSGGHVNPAVTLALMITRACPILDGAVYIVSQFAGAVLGLAMVWGCTSQASFVPAPGLNMEEIQPGYQEGDVIEAVGYPPFGLGADHVNDWVSTGNAFFLEFLGTALLIGTVLMSAVDKRTYTTSGMLAAWPIGFSVMLAHLVIIPFTGCGINPARSFGPALMNSFAGNNVWQGATGLVAFYIAPFCASIVVGGVMPLFWGGKAPPAPKMD</sequence>
<dbReference type="InterPro" id="IPR000425">
    <property type="entry name" value="MIP"/>
</dbReference>
<dbReference type="PANTHER" id="PTHR19139:SF199">
    <property type="entry name" value="MIP17260P"/>
    <property type="match status" value="1"/>
</dbReference>
<organism evidence="10 11">
    <name type="scientific">Cyclotella atomus</name>
    <dbReference type="NCBI Taxonomy" id="382360"/>
    <lineage>
        <taxon>Eukaryota</taxon>
        <taxon>Sar</taxon>
        <taxon>Stramenopiles</taxon>
        <taxon>Ochrophyta</taxon>
        <taxon>Bacillariophyta</taxon>
        <taxon>Coscinodiscophyceae</taxon>
        <taxon>Thalassiosirophycidae</taxon>
        <taxon>Stephanodiscales</taxon>
        <taxon>Stephanodiscaceae</taxon>
        <taxon>Cyclotella</taxon>
    </lineage>
</organism>
<proteinExistence type="inferred from homology"/>
<feature type="transmembrane region" description="Helical" evidence="9">
    <location>
        <begin position="41"/>
        <end position="60"/>
    </location>
</feature>